<dbReference type="InterPro" id="IPR029044">
    <property type="entry name" value="Nucleotide-diphossugar_trans"/>
</dbReference>
<evidence type="ECO:0000259" key="4">
    <source>
        <dbReference type="Pfam" id="PF00535"/>
    </source>
</evidence>
<keyword evidence="3 5" id="KW-0808">Transferase</keyword>
<protein>
    <submittedName>
        <fullName evidence="5">GT2 family glycosyltransferase</fullName>
    </submittedName>
</protein>
<reference evidence="5 6" key="1">
    <citation type="submission" date="2018-06" db="EMBL/GenBank/DDBJ databases">
        <title>Genomic Encyclopedia of Type Strains, Phase III (KMG-III): the genomes of soil and plant-associated and newly described type strains.</title>
        <authorList>
            <person name="Whitman W."/>
        </authorList>
    </citation>
    <scope>NUCLEOTIDE SEQUENCE [LARGE SCALE GENOMIC DNA]</scope>
    <source>
        <strain evidence="5 6">CECT 9025</strain>
    </source>
</reference>
<gene>
    <name evidence="5" type="ORF">DFP88_10559</name>
</gene>
<dbReference type="SUPFAM" id="SSF53448">
    <property type="entry name" value="Nucleotide-diphospho-sugar transferases"/>
    <property type="match status" value="1"/>
</dbReference>
<feature type="domain" description="Glycosyltransferase 2-like" evidence="4">
    <location>
        <begin position="2"/>
        <end position="94"/>
    </location>
</feature>
<sequence>MIPHYNDTERLDRCLGALAPQVEGQPVEVLVVDNGSTQDLAPLIAAYPFARFVTEPSKGAAPARNRGVAESTAPWLFFLDADCVPAADWLRTALAIGGVEGILGGQVTLFDETPAPRSGAEAFETVFGFPQQDYVERKGFSVTANLLTTRSVFEAVGPFDGTLAEDIDWCRRAGRAGYPIAYRPELEVAHPTRSDWPALRKKWRRIAHEGYIFHGTAPGQRLSWALRGLAMPLSALVHLPRVLTSPRLASSAERRAGAWILLRLRLLRMGWMLSQAAGFRSGRGR</sequence>
<dbReference type="PANTHER" id="PTHR43179:SF12">
    <property type="entry name" value="GALACTOFURANOSYLTRANSFERASE GLFT2"/>
    <property type="match status" value="1"/>
</dbReference>
<keyword evidence="6" id="KW-1185">Reference proteome</keyword>
<comment type="caution">
    <text evidence="5">The sequence shown here is derived from an EMBL/GenBank/DDBJ whole genome shotgun (WGS) entry which is preliminary data.</text>
</comment>
<dbReference type="Gene3D" id="3.90.550.10">
    <property type="entry name" value="Spore Coat Polysaccharide Biosynthesis Protein SpsA, Chain A"/>
    <property type="match status" value="1"/>
</dbReference>
<dbReference type="Proteomes" id="UP000248311">
    <property type="component" value="Unassembled WGS sequence"/>
</dbReference>
<name>A0A318SSU6_9RHOB</name>
<accession>A0A318SSU6</accession>
<dbReference type="InterPro" id="IPR001173">
    <property type="entry name" value="Glyco_trans_2-like"/>
</dbReference>
<organism evidence="5 6">
    <name type="scientific">Pseudoroseicyclus aestuarii</name>
    <dbReference type="NCBI Taxonomy" id="1795041"/>
    <lineage>
        <taxon>Bacteria</taxon>
        <taxon>Pseudomonadati</taxon>
        <taxon>Pseudomonadota</taxon>
        <taxon>Alphaproteobacteria</taxon>
        <taxon>Rhodobacterales</taxon>
        <taxon>Paracoccaceae</taxon>
        <taxon>Pseudoroseicyclus</taxon>
    </lineage>
</organism>
<keyword evidence="2" id="KW-0328">Glycosyltransferase</keyword>
<comment type="similarity">
    <text evidence="1">Belongs to the glycosyltransferase 2 family.</text>
</comment>
<evidence type="ECO:0000256" key="3">
    <source>
        <dbReference type="ARBA" id="ARBA00022679"/>
    </source>
</evidence>
<evidence type="ECO:0000256" key="2">
    <source>
        <dbReference type="ARBA" id="ARBA00022676"/>
    </source>
</evidence>
<dbReference type="EMBL" id="QJTE01000005">
    <property type="protein sequence ID" value="PYE82219.1"/>
    <property type="molecule type" value="Genomic_DNA"/>
</dbReference>
<proteinExistence type="inferred from homology"/>
<evidence type="ECO:0000313" key="6">
    <source>
        <dbReference type="Proteomes" id="UP000248311"/>
    </source>
</evidence>
<dbReference type="PANTHER" id="PTHR43179">
    <property type="entry name" value="RHAMNOSYLTRANSFERASE WBBL"/>
    <property type="match status" value="1"/>
</dbReference>
<evidence type="ECO:0000313" key="5">
    <source>
        <dbReference type="EMBL" id="PYE82219.1"/>
    </source>
</evidence>
<dbReference type="AlphaFoldDB" id="A0A318SSU6"/>
<evidence type="ECO:0000256" key="1">
    <source>
        <dbReference type="ARBA" id="ARBA00006739"/>
    </source>
</evidence>
<dbReference type="Pfam" id="PF00535">
    <property type="entry name" value="Glycos_transf_2"/>
    <property type="match status" value="1"/>
</dbReference>
<dbReference type="GO" id="GO:0016757">
    <property type="term" value="F:glycosyltransferase activity"/>
    <property type="evidence" value="ECO:0007669"/>
    <property type="project" value="UniProtKB-KW"/>
</dbReference>